<sequence length="581" mass="62249">MMDRRLLSLVPQAMGHILATVGWQWVGLVSNIALVWGIVSVLAALAAGGELPLATAASLCAAACAGKVASSALSQKSSFRASEDIKFVLREKIYRKLLRLGPAYSEKLTTAEVVQVSVEGTEQLETYFGQFLPQLLYAVLAPLTLFAVLFPFSWQAAVVLLAFVPLIPLTIMVVQRIAKRLLSRYWDQYTQLGDGFLENLQGLATLKIYQADAARHERMNAEAERFRIITMKVLRMQLNSIIVMDIVALGGAAAGIGVALSQLAAGTIDLFSFLFIVLLSAEFFLPMRLLGSFFHIAMNGMAASGKIFALLDLDEPAEKPLRASAGDAISLADVTFGYEEGRTVLEGVSLDVPAVGMTAIVGASGSGKSTVAHLMAGGSDAYAGDILVGGKPIRSVSVESLARHVVTVRIGSYLFGGTVRSNLAVANRQASDDEMWRALESAALADYLRGQNGLETAIDEGGSNLSGGQRQRLAVARALLSGADVYVFDEATSNIDVESEERIMDVVRALSQVKSVVVISHRLANVVRADRIYVLDRGRVTGCGTHEGLLEGCSAYADLWNSQCELESYRGGGAHEARIEL</sequence>
<dbReference type="Gene3D" id="1.20.1560.10">
    <property type="entry name" value="ABC transporter type 1, transmembrane domain"/>
    <property type="match status" value="1"/>
</dbReference>
<dbReference type="AlphaFoldDB" id="A0A0A8B462"/>
<evidence type="ECO:0000256" key="1">
    <source>
        <dbReference type="ARBA" id="ARBA00004651"/>
    </source>
</evidence>
<dbReference type="SMART" id="SM00382">
    <property type="entry name" value="AAA"/>
    <property type="match status" value="1"/>
</dbReference>
<dbReference type="Proteomes" id="UP000031121">
    <property type="component" value="Chromosome"/>
</dbReference>
<evidence type="ECO:0000256" key="2">
    <source>
        <dbReference type="ARBA" id="ARBA00022448"/>
    </source>
</evidence>
<dbReference type="STRING" id="1531429.JI75_05455"/>
<feature type="domain" description="ABC transporter" evidence="10">
    <location>
        <begin position="329"/>
        <end position="562"/>
    </location>
</feature>
<feature type="transmembrane region" description="Helical" evidence="9">
    <location>
        <begin position="131"/>
        <end position="150"/>
    </location>
</feature>
<keyword evidence="8 9" id="KW-0472">Membrane</keyword>
<dbReference type="Pfam" id="PF00005">
    <property type="entry name" value="ABC_tran"/>
    <property type="match status" value="1"/>
</dbReference>
<dbReference type="HOGENOM" id="CLU_000604_84_9_11"/>
<feature type="transmembrane region" description="Helical" evidence="9">
    <location>
        <begin position="21"/>
        <end position="45"/>
    </location>
</feature>
<evidence type="ECO:0000256" key="6">
    <source>
        <dbReference type="ARBA" id="ARBA00022840"/>
    </source>
</evidence>
<dbReference type="InterPro" id="IPR027417">
    <property type="entry name" value="P-loop_NTPase"/>
</dbReference>
<feature type="transmembrane region" description="Helical" evidence="9">
    <location>
        <begin position="270"/>
        <end position="291"/>
    </location>
</feature>
<feature type="transmembrane region" description="Helical" evidence="9">
    <location>
        <begin position="241"/>
        <end position="264"/>
    </location>
</feature>
<dbReference type="GO" id="GO:0005886">
    <property type="term" value="C:plasma membrane"/>
    <property type="evidence" value="ECO:0007669"/>
    <property type="project" value="UniProtKB-SubCell"/>
</dbReference>
<dbReference type="GO" id="GO:0016887">
    <property type="term" value="F:ATP hydrolysis activity"/>
    <property type="evidence" value="ECO:0007669"/>
    <property type="project" value="InterPro"/>
</dbReference>
<evidence type="ECO:0000256" key="3">
    <source>
        <dbReference type="ARBA" id="ARBA00022475"/>
    </source>
</evidence>
<dbReference type="InterPro" id="IPR017871">
    <property type="entry name" value="ABC_transporter-like_CS"/>
</dbReference>
<proteinExistence type="predicted"/>
<evidence type="ECO:0000313" key="12">
    <source>
        <dbReference type="EMBL" id="AJC12195.1"/>
    </source>
</evidence>
<dbReference type="InterPro" id="IPR003593">
    <property type="entry name" value="AAA+_ATPase"/>
</dbReference>
<evidence type="ECO:0000256" key="5">
    <source>
        <dbReference type="ARBA" id="ARBA00022741"/>
    </source>
</evidence>
<dbReference type="Gene3D" id="3.40.50.300">
    <property type="entry name" value="P-loop containing nucleotide triphosphate hydrolases"/>
    <property type="match status" value="1"/>
</dbReference>
<dbReference type="PANTHER" id="PTHR24221:SF654">
    <property type="entry name" value="ATP-BINDING CASSETTE SUB-FAMILY B MEMBER 6"/>
    <property type="match status" value="1"/>
</dbReference>
<dbReference type="PANTHER" id="PTHR24221">
    <property type="entry name" value="ATP-BINDING CASSETTE SUB-FAMILY B"/>
    <property type="match status" value="1"/>
</dbReference>
<organism evidence="12 13">
    <name type="scientific">Berryella intestinalis</name>
    <dbReference type="NCBI Taxonomy" id="1531429"/>
    <lineage>
        <taxon>Bacteria</taxon>
        <taxon>Bacillati</taxon>
        <taxon>Actinomycetota</taxon>
        <taxon>Coriobacteriia</taxon>
        <taxon>Eggerthellales</taxon>
        <taxon>Eggerthellaceae</taxon>
        <taxon>Berryella</taxon>
    </lineage>
</organism>
<evidence type="ECO:0000259" key="11">
    <source>
        <dbReference type="PROSITE" id="PS50929"/>
    </source>
</evidence>
<dbReference type="SUPFAM" id="SSF52540">
    <property type="entry name" value="P-loop containing nucleoside triphosphate hydrolases"/>
    <property type="match status" value="1"/>
</dbReference>
<dbReference type="FunFam" id="3.40.50.300:FF:000854">
    <property type="entry name" value="Multidrug ABC transporter ATP-binding protein"/>
    <property type="match status" value="1"/>
</dbReference>
<dbReference type="EMBL" id="CP009302">
    <property type="protein sequence ID" value="AJC12195.1"/>
    <property type="molecule type" value="Genomic_DNA"/>
</dbReference>
<keyword evidence="4 9" id="KW-0812">Transmembrane</keyword>
<dbReference type="KEGG" id="cbac:JI75_05455"/>
<comment type="subcellular location">
    <subcellularLocation>
        <location evidence="1">Cell membrane</location>
        <topology evidence="1">Multi-pass membrane protein</topology>
    </subcellularLocation>
</comment>
<feature type="transmembrane region" description="Helical" evidence="9">
    <location>
        <begin position="156"/>
        <end position="174"/>
    </location>
</feature>
<accession>A0A0A8B462</accession>
<evidence type="ECO:0000259" key="10">
    <source>
        <dbReference type="PROSITE" id="PS50893"/>
    </source>
</evidence>
<dbReference type="InterPro" id="IPR011527">
    <property type="entry name" value="ABC1_TM_dom"/>
</dbReference>
<reference evidence="13" key="1">
    <citation type="submission" date="2014-08" db="EMBL/GenBank/DDBJ databases">
        <title>Coriobacteriaceae sp. complete genome.</title>
        <authorList>
            <person name="Looft T."/>
            <person name="Bayles D.O."/>
            <person name="Stanton T.B."/>
        </authorList>
    </citation>
    <scope>NUCLEOTIDE SEQUENCE [LARGE SCALE GENOMIC DNA]</scope>
    <source>
        <strain evidence="13">68-1-3</strain>
    </source>
</reference>
<evidence type="ECO:0000256" key="4">
    <source>
        <dbReference type="ARBA" id="ARBA00022692"/>
    </source>
</evidence>
<reference evidence="12 13" key="2">
    <citation type="journal article" date="2015" name="Genome Announc.">
        <title>Complete Genome Sequence of Coriobacteriaceae Strain 68-1-3, a Novel Mucus-Degrading Isolate from the Swine Intestinal Tract.</title>
        <authorList>
            <person name="Looft T."/>
            <person name="Bayles D.O."/>
            <person name="Alt D.P."/>
            <person name="Stanton T.B."/>
        </authorList>
    </citation>
    <scope>NUCLEOTIDE SEQUENCE [LARGE SCALE GENOMIC DNA]</scope>
    <source>
        <strain evidence="12 13">68-1-3</strain>
    </source>
</reference>
<feature type="domain" description="ABC transmembrane type-1" evidence="11">
    <location>
        <begin position="17"/>
        <end position="299"/>
    </location>
</feature>
<evidence type="ECO:0000256" key="7">
    <source>
        <dbReference type="ARBA" id="ARBA00022989"/>
    </source>
</evidence>
<dbReference type="CDD" id="cd18781">
    <property type="entry name" value="ABC_6TM_AarD_CydDC_like"/>
    <property type="match status" value="1"/>
</dbReference>
<evidence type="ECO:0000256" key="8">
    <source>
        <dbReference type="ARBA" id="ARBA00023136"/>
    </source>
</evidence>
<dbReference type="GO" id="GO:0005524">
    <property type="term" value="F:ATP binding"/>
    <property type="evidence" value="ECO:0007669"/>
    <property type="project" value="UniProtKB-KW"/>
</dbReference>
<protein>
    <submittedName>
        <fullName evidence="12">Cysteine ABC transporter ATP-binding protein</fullName>
    </submittedName>
</protein>
<keyword evidence="13" id="KW-1185">Reference proteome</keyword>
<dbReference type="PROSITE" id="PS50893">
    <property type="entry name" value="ABC_TRANSPORTER_2"/>
    <property type="match status" value="1"/>
</dbReference>
<dbReference type="InterPro" id="IPR036640">
    <property type="entry name" value="ABC1_TM_sf"/>
</dbReference>
<dbReference type="PROSITE" id="PS50929">
    <property type="entry name" value="ABC_TM1F"/>
    <property type="match status" value="1"/>
</dbReference>
<dbReference type="PROSITE" id="PS00211">
    <property type="entry name" value="ABC_TRANSPORTER_1"/>
    <property type="match status" value="1"/>
</dbReference>
<dbReference type="SUPFAM" id="SSF90123">
    <property type="entry name" value="ABC transporter transmembrane region"/>
    <property type="match status" value="1"/>
</dbReference>
<keyword evidence="3" id="KW-1003">Cell membrane</keyword>
<keyword evidence="2" id="KW-0813">Transport</keyword>
<dbReference type="InterPro" id="IPR039421">
    <property type="entry name" value="Type_1_exporter"/>
</dbReference>
<evidence type="ECO:0000313" key="13">
    <source>
        <dbReference type="Proteomes" id="UP000031121"/>
    </source>
</evidence>
<keyword evidence="7 9" id="KW-1133">Transmembrane helix</keyword>
<dbReference type="GO" id="GO:0034040">
    <property type="term" value="F:ATPase-coupled lipid transmembrane transporter activity"/>
    <property type="evidence" value="ECO:0007669"/>
    <property type="project" value="TreeGrafter"/>
</dbReference>
<dbReference type="GO" id="GO:0140359">
    <property type="term" value="F:ABC-type transporter activity"/>
    <property type="evidence" value="ECO:0007669"/>
    <property type="project" value="InterPro"/>
</dbReference>
<dbReference type="InterPro" id="IPR003439">
    <property type="entry name" value="ABC_transporter-like_ATP-bd"/>
</dbReference>
<keyword evidence="6 12" id="KW-0067">ATP-binding</keyword>
<gene>
    <name evidence="12" type="ORF">JI75_05455</name>
</gene>
<dbReference type="OrthoDB" id="9806127at2"/>
<dbReference type="Pfam" id="PF00664">
    <property type="entry name" value="ABC_membrane"/>
    <property type="match status" value="1"/>
</dbReference>
<keyword evidence="5" id="KW-0547">Nucleotide-binding</keyword>
<name>A0A0A8B462_9ACTN</name>
<evidence type="ECO:0000256" key="9">
    <source>
        <dbReference type="SAM" id="Phobius"/>
    </source>
</evidence>